<accession>A0A135HSI7</accession>
<keyword evidence="6" id="KW-1185">Reference proteome</keyword>
<dbReference type="PANTHER" id="PTHR22893:SF91">
    <property type="entry name" value="NADPH DEHYDROGENASE 2-RELATED"/>
    <property type="match status" value="1"/>
</dbReference>
<dbReference type="GO" id="GO:0005829">
    <property type="term" value="C:cytosol"/>
    <property type="evidence" value="ECO:0007669"/>
    <property type="project" value="TreeGrafter"/>
</dbReference>
<organism evidence="5 6">
    <name type="scientific">Paramesorhizobium deserti</name>
    <dbReference type="NCBI Taxonomy" id="1494590"/>
    <lineage>
        <taxon>Bacteria</taxon>
        <taxon>Pseudomonadati</taxon>
        <taxon>Pseudomonadota</taxon>
        <taxon>Alphaproteobacteria</taxon>
        <taxon>Hyphomicrobiales</taxon>
        <taxon>Phyllobacteriaceae</taxon>
        <taxon>Paramesorhizobium</taxon>
    </lineage>
</organism>
<dbReference type="Gene3D" id="3.20.20.70">
    <property type="entry name" value="Aldolase class I"/>
    <property type="match status" value="1"/>
</dbReference>
<dbReference type="InterPro" id="IPR013785">
    <property type="entry name" value="Aldolase_TIM"/>
</dbReference>
<comment type="similarity">
    <text evidence="2">Belongs to the NADH:flavin oxidoreductase/NADH oxidase family.</text>
</comment>
<evidence type="ECO:0000259" key="4">
    <source>
        <dbReference type="Pfam" id="PF00724"/>
    </source>
</evidence>
<dbReference type="InterPro" id="IPR001155">
    <property type="entry name" value="OxRdtase_FMN_N"/>
</dbReference>
<dbReference type="NCBIfam" id="NF007899">
    <property type="entry name" value="PRK10605.1"/>
    <property type="match status" value="1"/>
</dbReference>
<dbReference type="Pfam" id="PF00724">
    <property type="entry name" value="Oxidored_FMN"/>
    <property type="match status" value="1"/>
</dbReference>
<dbReference type="SUPFAM" id="SSF51395">
    <property type="entry name" value="FMN-linked oxidoreductases"/>
    <property type="match status" value="1"/>
</dbReference>
<keyword evidence="3" id="KW-0560">Oxidoreductase</keyword>
<dbReference type="RefSeq" id="WP_068882904.1">
    <property type="nucleotide sequence ID" value="NZ_LNTU01000034.1"/>
</dbReference>
<dbReference type="FunFam" id="3.20.20.70:FF:000059">
    <property type="entry name" value="N-ethylmaleimide reductase, FMN-linked"/>
    <property type="match status" value="1"/>
</dbReference>
<protein>
    <submittedName>
        <fullName evidence="5">1,2-oxophytodienoate reductase</fullName>
    </submittedName>
</protein>
<dbReference type="EMBL" id="LNTU01000034">
    <property type="protein sequence ID" value="KXF76149.1"/>
    <property type="molecule type" value="Genomic_DNA"/>
</dbReference>
<dbReference type="STRING" id="1494590.ATN84_14695"/>
<evidence type="ECO:0000256" key="1">
    <source>
        <dbReference type="ARBA" id="ARBA00001917"/>
    </source>
</evidence>
<dbReference type="OrthoDB" id="9804454at2"/>
<dbReference type="Proteomes" id="UP000070107">
    <property type="component" value="Unassembled WGS sequence"/>
</dbReference>
<dbReference type="GO" id="GO:0010181">
    <property type="term" value="F:FMN binding"/>
    <property type="evidence" value="ECO:0007669"/>
    <property type="project" value="InterPro"/>
</dbReference>
<proteinExistence type="inferred from homology"/>
<name>A0A135HSI7_9HYPH</name>
<dbReference type="PANTHER" id="PTHR22893">
    <property type="entry name" value="NADH OXIDOREDUCTASE-RELATED"/>
    <property type="match status" value="1"/>
</dbReference>
<comment type="caution">
    <text evidence="5">The sequence shown here is derived from an EMBL/GenBank/DDBJ whole genome shotgun (WGS) entry which is preliminary data.</text>
</comment>
<evidence type="ECO:0000313" key="6">
    <source>
        <dbReference type="Proteomes" id="UP000070107"/>
    </source>
</evidence>
<dbReference type="AlphaFoldDB" id="A0A135HSI7"/>
<dbReference type="GO" id="GO:0016628">
    <property type="term" value="F:oxidoreductase activity, acting on the CH-CH group of donors, NAD or NADP as acceptor"/>
    <property type="evidence" value="ECO:0007669"/>
    <property type="project" value="UniProtKB-ARBA"/>
</dbReference>
<reference evidence="5 6" key="1">
    <citation type="submission" date="2015-11" db="EMBL/GenBank/DDBJ databases">
        <title>Draft genome sequence of Paramesorhizobium deserti A-3-E, a strain highly resistant to diverse beta-lactam antibiotics.</title>
        <authorList>
            <person name="Lv R."/>
            <person name="Yang X."/>
            <person name="Fang N."/>
            <person name="Guo J."/>
            <person name="Luo X."/>
            <person name="Peng F."/>
            <person name="Yang R."/>
            <person name="Cui Y."/>
            <person name="Fang C."/>
            <person name="Song Y."/>
        </authorList>
    </citation>
    <scope>NUCLEOTIDE SEQUENCE [LARGE SCALE GENOMIC DNA]</scope>
    <source>
        <strain evidence="5 6">A-3-E</strain>
    </source>
</reference>
<evidence type="ECO:0000313" key="5">
    <source>
        <dbReference type="EMBL" id="KXF76149.1"/>
    </source>
</evidence>
<dbReference type="InterPro" id="IPR045247">
    <property type="entry name" value="Oye-like"/>
</dbReference>
<feature type="domain" description="NADH:flavin oxidoreductase/NADH oxidase N-terminal" evidence="4">
    <location>
        <begin position="4"/>
        <end position="349"/>
    </location>
</feature>
<evidence type="ECO:0000256" key="3">
    <source>
        <dbReference type="ARBA" id="ARBA00023002"/>
    </source>
</evidence>
<gene>
    <name evidence="5" type="ORF">ATN84_14695</name>
</gene>
<comment type="cofactor">
    <cofactor evidence="1">
        <name>FMN</name>
        <dbReference type="ChEBI" id="CHEBI:58210"/>
    </cofactor>
</comment>
<sequence>MTTLFDPIKAGDLELANRIAMAPLTRNRSPNGVPTDMGVTYYTQRATAGLLISEGTAITQQGQGYADVPGLYAKEQLAAWRKVTDAVHAEGGKIVAQIWHVGRVSHVSLQPGGAAPVAPSAIRAKSRTYVIDADGNGTFMETSEPRALDRSELPGIIEDYRRAAKAAVEEAGFDGVEIHGANGYLIDQFLRSGSNHRTDEYGGSIENRARFPLEVVAAVADSIGGGRTGIRLSPVTPANDASDPDPQPIFDYVAGKLASYGLAFIHVIEGATGGARDHQQGDKPFDYAAFKAAYRNAGGTGAWMLNNGYTREMAEAAVAQGRADLVAFGKQFIANPDLVRRFKEETELNTPDNTTFYGGGAKGYIDYPALA</sequence>
<evidence type="ECO:0000256" key="2">
    <source>
        <dbReference type="ARBA" id="ARBA00005979"/>
    </source>
</evidence>
<dbReference type="CDD" id="cd02933">
    <property type="entry name" value="OYE_like_FMN"/>
    <property type="match status" value="1"/>
</dbReference>